<evidence type="ECO:0000313" key="2">
    <source>
        <dbReference type="Proteomes" id="UP000663853"/>
    </source>
</evidence>
<proteinExistence type="predicted"/>
<accession>A0A8H3DUG3</accession>
<evidence type="ECO:0008006" key="3">
    <source>
        <dbReference type="Google" id="ProtNLM"/>
    </source>
</evidence>
<gene>
    <name evidence="1" type="ORF">RDB_LOCUS186269</name>
</gene>
<evidence type="ECO:0000313" key="1">
    <source>
        <dbReference type="EMBL" id="CAE6538298.1"/>
    </source>
</evidence>
<protein>
    <recommendedName>
        <fullName evidence="3">F-box domain-containing protein</fullName>
    </recommendedName>
</protein>
<name>A0A8H3DUG3_9AGAM</name>
<dbReference type="EMBL" id="CAJMXA010004255">
    <property type="protein sequence ID" value="CAE6538298.1"/>
    <property type="molecule type" value="Genomic_DNA"/>
</dbReference>
<dbReference type="AlphaFoldDB" id="A0A8H3DUG3"/>
<organism evidence="1 2">
    <name type="scientific">Rhizoctonia solani</name>
    <dbReference type="NCBI Taxonomy" id="456999"/>
    <lineage>
        <taxon>Eukaryota</taxon>
        <taxon>Fungi</taxon>
        <taxon>Dikarya</taxon>
        <taxon>Basidiomycota</taxon>
        <taxon>Agaricomycotina</taxon>
        <taxon>Agaricomycetes</taxon>
        <taxon>Cantharellales</taxon>
        <taxon>Ceratobasidiaceae</taxon>
        <taxon>Rhizoctonia</taxon>
    </lineage>
</organism>
<sequence length="543" mass="61781">MFDQLGPARDQLQAALDKYYNAYSTIQGDRAPRADPDAYDTELVFVSSCERTIKRIKVAMNSARNYSSGLSPIGFLPPEILSRIFHLMLSQPCKLPQQLSRDETSFLKYPESLARVCTLWRRTVLSSYSLWRHIDLSPYESVYNDVINRAEMHLERSGDLPIELHITESEYHRFGSTHGNYNDLYDFVSRISSRVGSLELILADYFRDFHCAVFRRLVLGQAQNLTKLVIHSQCDRAGAFILTESDVDSSESDPENTNFGLNLTEDQLEKFYLGLTVVHLRGIFPRWSSVAYQGLVDLRLMSTREWSGMSAREFIPILEANPRLQVLHFGLEIEWYIPADEEVVPIYMEDLQIIKIFTDLGLMRKPCPSKLLRLLTPGPKPLYLCFNGRYNGDDTSATEFERFFARSKVTRFYTQGTLPPLPLLLQQAANIELVIFDKLECYDPSESPYAGLQVNDFTSLSHLESLHILRSKLLEHELRLLLNFCPTGITLYSCRVECEGGGGSRTFTTLDAEALSETFPTVTIADDALSPPGDPTIDWDVVD</sequence>
<comment type="caution">
    <text evidence="1">The sequence shown here is derived from an EMBL/GenBank/DDBJ whole genome shotgun (WGS) entry which is preliminary data.</text>
</comment>
<dbReference type="Proteomes" id="UP000663853">
    <property type="component" value="Unassembled WGS sequence"/>
</dbReference>
<reference evidence="1" key="1">
    <citation type="submission" date="2021-01" db="EMBL/GenBank/DDBJ databases">
        <authorList>
            <person name="Kaushik A."/>
        </authorList>
    </citation>
    <scope>NUCLEOTIDE SEQUENCE</scope>
    <source>
        <strain evidence="1">AG6-10EEA</strain>
    </source>
</reference>